<feature type="transmembrane region" description="Helical" evidence="7">
    <location>
        <begin position="570"/>
        <end position="591"/>
    </location>
</feature>
<keyword evidence="2 7" id="KW-0812">Transmembrane</keyword>
<reference evidence="8" key="1">
    <citation type="submission" date="2020-02" db="EMBL/GenBank/DDBJ databases">
        <title>Identification and distribution of gene clusters putatively required for synthesis of sphingolipid metabolism inhibitors in phylogenetically diverse species of the filamentous fungus Fusarium.</title>
        <authorList>
            <person name="Kim H.-S."/>
            <person name="Busman M."/>
            <person name="Brown D.W."/>
            <person name="Divon H."/>
            <person name="Uhlig S."/>
            <person name="Proctor R.H."/>
        </authorList>
    </citation>
    <scope>NUCLEOTIDE SEQUENCE [LARGE SCALE GENOMIC DNA]</scope>
    <source>
        <strain evidence="8">NRRL 39464</strain>
    </source>
</reference>
<feature type="region of interest" description="Disordered" evidence="6">
    <location>
        <begin position="1"/>
        <end position="20"/>
    </location>
</feature>
<keyword evidence="4 7" id="KW-0472">Membrane</keyword>
<evidence type="ECO:0008006" key="10">
    <source>
        <dbReference type="Google" id="ProtNLM"/>
    </source>
</evidence>
<feature type="transmembrane region" description="Helical" evidence="7">
    <location>
        <begin position="331"/>
        <end position="348"/>
    </location>
</feature>
<dbReference type="AlphaFoldDB" id="A0A8H5EDW2"/>
<sequence length="748" mass="82952">MSQPSQSIPQPSPGNQFYPDMPAMRAPGLEFVYRLVAKMHPTNGYDIENIQGTGITRSIAGIESGTVKGPGIEGTLVENSGADWAEQVHSKKIYYKLDARYTIKTNDGHHIFVQARGLFRPGPGIEFSQPDSIDVDYTQDEVEYFTHITFEAAGNSPYNWMNGIVAIGALQSFGGAAVIDCWRLTNFLGQKVEDVYRHLSRNTLHVFSMPRKVAPAPPEFTTPPGTVRLIGEDGLAETPQLVKQPMPTDDPNDPLNWSRARKSMNFVPILAVTAIIFTQTSLPLIFWVLWNQEFGWSYGQLNNANALNYVGTTVGCILFIPPAVKYGRRSMYLLTTAIIFAMAIWSARMKTLTELYVSQLIFGLASATNESIVEMTIADLYFVHQRGSANGLYMVMVMIGSFLSPVIAGYMAADGNWRRCYWITTAVDGALLLYFCFFFEESKYIPRLEAQQLSSEVPTPIPATKKDNISEIQSGEMSTCITLETSNAPLHRINSDIPLLTWRQRMRLVTKTDESLLGVVRTAVVILFRFPAVMYTALTYAFCLCWISAQASIISIVFTQPPYNFGTVGVGNMSLGVFIGCILGSAYGAISDRAILWFTRKNYGYYEPEMRLQLNHFPAVCMSGGFIMFGITTAKGMHWIYPSIGSAIFGFGLGGLSDVALCVTIDSYQAITGEAFIGVAFMRNAFSIAISFALVPWLDAQGLQNMTIAMGLWALAMAFLHVPMMIWGKRIREKTEASYKRMATGTRV</sequence>
<dbReference type="GO" id="GO:0022857">
    <property type="term" value="F:transmembrane transporter activity"/>
    <property type="evidence" value="ECO:0007669"/>
    <property type="project" value="InterPro"/>
</dbReference>
<organism evidence="8 9">
    <name type="scientific">Fusarium oxysporum</name>
    <name type="common">Fusarium vascular wilt</name>
    <dbReference type="NCBI Taxonomy" id="5507"/>
    <lineage>
        <taxon>Eukaryota</taxon>
        <taxon>Fungi</taxon>
        <taxon>Dikarya</taxon>
        <taxon>Ascomycota</taxon>
        <taxon>Pezizomycotina</taxon>
        <taxon>Sordariomycetes</taxon>
        <taxon>Hypocreomycetidae</taxon>
        <taxon>Hypocreales</taxon>
        <taxon>Nectriaceae</taxon>
        <taxon>Fusarium</taxon>
        <taxon>Fusarium oxysporum species complex</taxon>
    </lineage>
</organism>
<feature type="transmembrane region" description="Helical" evidence="7">
    <location>
        <begin position="266"/>
        <end position="290"/>
    </location>
</feature>
<feature type="transmembrane region" description="Helical" evidence="7">
    <location>
        <begin position="306"/>
        <end position="324"/>
    </location>
</feature>
<dbReference type="Pfam" id="PF11578">
    <property type="entry name" value="DUF3237"/>
    <property type="match status" value="1"/>
</dbReference>
<feature type="transmembrane region" description="Helical" evidence="7">
    <location>
        <begin position="675"/>
        <end position="698"/>
    </location>
</feature>
<feature type="transmembrane region" description="Helical" evidence="7">
    <location>
        <begin position="537"/>
        <end position="558"/>
    </location>
</feature>
<dbReference type="PANTHER" id="PTHR23502">
    <property type="entry name" value="MAJOR FACILITATOR SUPERFAMILY"/>
    <property type="match status" value="1"/>
</dbReference>
<evidence type="ECO:0000256" key="3">
    <source>
        <dbReference type="ARBA" id="ARBA00022989"/>
    </source>
</evidence>
<comment type="subcellular location">
    <subcellularLocation>
        <location evidence="1">Membrane</location>
        <topology evidence="1">Multi-pass membrane protein</topology>
    </subcellularLocation>
</comment>
<keyword evidence="5" id="KW-0325">Glycoprotein</keyword>
<comment type="caution">
    <text evidence="8">The sequence shown here is derived from an EMBL/GenBank/DDBJ whole genome shotgun (WGS) entry which is preliminary data.</text>
</comment>
<feature type="transmembrane region" description="Helical" evidence="7">
    <location>
        <begin position="710"/>
        <end position="728"/>
    </location>
</feature>
<dbReference type="EMBL" id="JAAFOW010002412">
    <property type="protein sequence ID" value="KAF5257120.1"/>
    <property type="molecule type" value="Genomic_DNA"/>
</dbReference>
<gene>
    <name evidence="8" type="ORF">FOXYS1_12360</name>
</gene>
<evidence type="ECO:0000256" key="4">
    <source>
        <dbReference type="ARBA" id="ARBA00023136"/>
    </source>
</evidence>
<evidence type="ECO:0000256" key="2">
    <source>
        <dbReference type="ARBA" id="ARBA00022692"/>
    </source>
</evidence>
<dbReference type="GO" id="GO:0005886">
    <property type="term" value="C:plasma membrane"/>
    <property type="evidence" value="ECO:0007669"/>
    <property type="project" value="TreeGrafter"/>
</dbReference>
<dbReference type="Gene3D" id="1.20.1250.20">
    <property type="entry name" value="MFS general substrate transporter like domains"/>
    <property type="match status" value="1"/>
</dbReference>
<evidence type="ECO:0000256" key="7">
    <source>
        <dbReference type="SAM" id="Phobius"/>
    </source>
</evidence>
<evidence type="ECO:0000313" key="8">
    <source>
        <dbReference type="EMBL" id="KAF5257120.1"/>
    </source>
</evidence>
<feature type="transmembrane region" description="Helical" evidence="7">
    <location>
        <begin position="639"/>
        <end position="663"/>
    </location>
</feature>
<dbReference type="InterPro" id="IPR036259">
    <property type="entry name" value="MFS_trans_sf"/>
</dbReference>
<dbReference type="SUPFAM" id="SSF103473">
    <property type="entry name" value="MFS general substrate transporter"/>
    <property type="match status" value="1"/>
</dbReference>
<dbReference type="Pfam" id="PF07690">
    <property type="entry name" value="MFS_1"/>
    <property type="match status" value="1"/>
</dbReference>
<dbReference type="Gene3D" id="2.40.160.20">
    <property type="match status" value="1"/>
</dbReference>
<dbReference type="InterPro" id="IPR011701">
    <property type="entry name" value="MFS"/>
</dbReference>
<dbReference type="Proteomes" id="UP000558688">
    <property type="component" value="Unassembled WGS sequence"/>
</dbReference>
<name>A0A8H5EDW2_FUSOX</name>
<feature type="transmembrane region" description="Helical" evidence="7">
    <location>
        <begin position="392"/>
        <end position="413"/>
    </location>
</feature>
<protein>
    <recommendedName>
        <fullName evidence="10">Major facilitator superfamily (MFS) profile domain-containing protein</fullName>
    </recommendedName>
</protein>
<proteinExistence type="predicted"/>
<keyword evidence="3 7" id="KW-1133">Transmembrane helix</keyword>
<evidence type="ECO:0000313" key="9">
    <source>
        <dbReference type="Proteomes" id="UP000558688"/>
    </source>
</evidence>
<evidence type="ECO:0000256" key="5">
    <source>
        <dbReference type="ARBA" id="ARBA00023180"/>
    </source>
</evidence>
<evidence type="ECO:0000256" key="6">
    <source>
        <dbReference type="SAM" id="MobiDB-lite"/>
    </source>
</evidence>
<dbReference type="PANTHER" id="PTHR23502:SF50">
    <property type="entry name" value="TRANSPORTER, PUTATIVE (AFU_ORTHOLOGUE AFUA_5G00430)-RELATED"/>
    <property type="match status" value="1"/>
</dbReference>
<accession>A0A8H5EDW2</accession>
<feature type="transmembrane region" description="Helical" evidence="7">
    <location>
        <begin position="612"/>
        <end position="633"/>
    </location>
</feature>
<evidence type="ECO:0000256" key="1">
    <source>
        <dbReference type="ARBA" id="ARBA00004141"/>
    </source>
</evidence>